<dbReference type="CDD" id="cd07930">
    <property type="entry name" value="bacterial_phosphagen_kinase"/>
    <property type="match status" value="1"/>
</dbReference>
<feature type="short sequence motif" description="RDXXRA motif of the pArg binding pocket involved in allosteric regulation" evidence="6">
    <location>
        <begin position="339"/>
        <end position="344"/>
    </location>
</feature>
<feature type="binding site" evidence="7">
    <location>
        <begin position="209"/>
        <end position="214"/>
    </location>
    <ligand>
        <name>ATP</name>
        <dbReference type="ChEBI" id="CHEBI:30616"/>
    </ligand>
</feature>
<feature type="binding site" evidence="6 7">
    <location>
        <position position="93"/>
    </location>
    <ligand>
        <name>ATP</name>
        <dbReference type="ChEBI" id="CHEBI:30616"/>
    </ligand>
</feature>
<evidence type="ECO:0000259" key="9">
    <source>
        <dbReference type="PROSITE" id="PS51510"/>
    </source>
</evidence>
<dbReference type="PATRIC" id="fig|281456.6.peg.3128"/>
<reference evidence="11" key="1">
    <citation type="submission" date="2015-07" db="EMBL/GenBank/DDBJ databases">
        <title>Complete Genome of Thermincola ferriacetica strain Z-0001T.</title>
        <authorList>
            <person name="Lusk B."/>
            <person name="Badalamenti J.P."/>
            <person name="Parameswaran P."/>
            <person name="Bond D.R."/>
            <person name="Torres C.I."/>
        </authorList>
    </citation>
    <scope>NUCLEOTIDE SEQUENCE [LARGE SCALE GENOMIC DNA]</scope>
    <source>
        <strain evidence="11">Z-0001</strain>
    </source>
</reference>
<keyword evidence="3 6" id="KW-0418">Kinase</keyword>
<evidence type="ECO:0000256" key="6">
    <source>
        <dbReference type="HAMAP-Rule" id="MF_00602"/>
    </source>
</evidence>
<evidence type="ECO:0000256" key="4">
    <source>
        <dbReference type="ARBA" id="ARBA00022840"/>
    </source>
</evidence>
<dbReference type="InterPro" id="IPR023660">
    <property type="entry name" value="Arg_Kinase"/>
</dbReference>
<evidence type="ECO:0000256" key="3">
    <source>
        <dbReference type="ARBA" id="ARBA00022777"/>
    </source>
</evidence>
<feature type="binding site" evidence="6 7">
    <location>
        <begin position="27"/>
        <end position="31"/>
    </location>
    <ligand>
        <name>ATP</name>
        <dbReference type="ChEBI" id="CHEBI:30616"/>
    </ligand>
</feature>
<dbReference type="PANTHER" id="PTHR11547">
    <property type="entry name" value="ARGININE OR CREATINE KINASE"/>
    <property type="match status" value="1"/>
</dbReference>
<dbReference type="EMBL" id="LGTE01000030">
    <property type="protein sequence ID" value="KNZ68471.1"/>
    <property type="molecule type" value="Genomic_DNA"/>
</dbReference>
<dbReference type="GO" id="GO:0005615">
    <property type="term" value="C:extracellular space"/>
    <property type="evidence" value="ECO:0007669"/>
    <property type="project" value="TreeGrafter"/>
</dbReference>
<evidence type="ECO:0000256" key="2">
    <source>
        <dbReference type="ARBA" id="ARBA00022741"/>
    </source>
</evidence>
<evidence type="ECO:0000256" key="8">
    <source>
        <dbReference type="RuleBase" id="RU000505"/>
    </source>
</evidence>
<proteinExistence type="inferred from homology"/>
<dbReference type="PROSITE" id="PS00112">
    <property type="entry name" value="PHOSPHAGEN_KINASE"/>
    <property type="match status" value="1"/>
</dbReference>
<evidence type="ECO:0000313" key="10">
    <source>
        <dbReference type="EMBL" id="KNZ68471.1"/>
    </source>
</evidence>
<feature type="binding site" evidence="6 7">
    <location>
        <begin position="178"/>
        <end position="182"/>
    </location>
    <ligand>
        <name>ATP</name>
        <dbReference type="ChEBI" id="CHEBI:30616"/>
    </ligand>
</feature>
<comment type="similarity">
    <text evidence="6 7 8">Belongs to the ATP:guanido phosphotransferase family.</text>
</comment>
<comment type="caution">
    <text evidence="6">Lacks conserved residue(s) required for the propagation of feature annotation.</text>
</comment>
<dbReference type="GO" id="GO:0046314">
    <property type="term" value="P:phosphocreatine biosynthetic process"/>
    <property type="evidence" value="ECO:0007669"/>
    <property type="project" value="InterPro"/>
</dbReference>
<dbReference type="InterPro" id="IPR000749">
    <property type="entry name" value="ATP-guanido_PTrfase"/>
</dbReference>
<name>A0A0L6VZ41_9FIRM</name>
<dbReference type="InterPro" id="IPR022415">
    <property type="entry name" value="ATP-guanido_PTrfase_AS"/>
</dbReference>
<dbReference type="Proteomes" id="UP000037175">
    <property type="component" value="Unassembled WGS sequence"/>
</dbReference>
<keyword evidence="1 6" id="KW-0808">Transferase</keyword>
<evidence type="ECO:0000256" key="1">
    <source>
        <dbReference type="ARBA" id="ARBA00022679"/>
    </source>
</evidence>
<feature type="domain" description="Phosphagen kinase C-terminal" evidence="9">
    <location>
        <begin position="24"/>
        <end position="256"/>
    </location>
</feature>
<evidence type="ECO:0000313" key="11">
    <source>
        <dbReference type="Proteomes" id="UP000037175"/>
    </source>
</evidence>
<dbReference type="Gene3D" id="3.30.590.10">
    <property type="entry name" value="Glutamine synthetase/guanido kinase, catalytic domain"/>
    <property type="match status" value="1"/>
</dbReference>
<dbReference type="InterPro" id="IPR014746">
    <property type="entry name" value="Gln_synth/guanido_kin_cat_dom"/>
</dbReference>
<protein>
    <recommendedName>
        <fullName evidence="6">Protein-arginine kinase</fullName>
        <ecNumber evidence="6">2.7.14.1</ecNumber>
    </recommendedName>
</protein>
<dbReference type="SUPFAM" id="SSF55931">
    <property type="entry name" value="Glutamine synthetase/guanido kinase"/>
    <property type="match status" value="1"/>
</dbReference>
<dbReference type="GO" id="GO:1990424">
    <property type="term" value="F:protein arginine kinase activity"/>
    <property type="evidence" value="ECO:0007669"/>
    <property type="project" value="UniProtKB-EC"/>
</dbReference>
<dbReference type="FunFam" id="3.30.590.10:FF:000007">
    <property type="entry name" value="Protein-arginine kinase"/>
    <property type="match status" value="1"/>
</dbReference>
<dbReference type="HAMAP" id="MF_00602">
    <property type="entry name" value="Prot_Arg_kinase"/>
    <property type="match status" value="1"/>
</dbReference>
<accession>A0A0L6VZ41</accession>
<keyword evidence="11" id="KW-1185">Reference proteome</keyword>
<evidence type="ECO:0000256" key="7">
    <source>
        <dbReference type="PROSITE-ProRule" id="PRU00843"/>
    </source>
</evidence>
<dbReference type="EC" id="2.7.14.1" evidence="6"/>
<comment type="function">
    <text evidence="6">Catalyzes the specific phosphorylation of arginine residues in proteins.</text>
</comment>
<dbReference type="GO" id="GO:0005524">
    <property type="term" value="F:ATP binding"/>
    <property type="evidence" value="ECO:0007669"/>
    <property type="project" value="UniProtKB-UniRule"/>
</dbReference>
<organism evidence="10 11">
    <name type="scientific">Thermincola ferriacetica</name>
    <dbReference type="NCBI Taxonomy" id="281456"/>
    <lineage>
        <taxon>Bacteria</taxon>
        <taxon>Bacillati</taxon>
        <taxon>Bacillota</taxon>
        <taxon>Clostridia</taxon>
        <taxon>Eubacteriales</taxon>
        <taxon>Thermincolaceae</taxon>
        <taxon>Thermincola</taxon>
    </lineage>
</organism>
<comment type="activity regulation">
    <text evidence="6">Appears to be allosterically activated by the binding of pArg-containing polypeptides to the pArg-binding pocket localized in the C-terminal domain of McsB.</text>
</comment>
<dbReference type="RefSeq" id="WP_052218952.1">
    <property type="nucleotide sequence ID" value="NZ_LGTE01000030.1"/>
</dbReference>
<dbReference type="Pfam" id="PF00217">
    <property type="entry name" value="ATP-gua_Ptrans"/>
    <property type="match status" value="1"/>
</dbReference>
<dbReference type="PROSITE" id="PS51510">
    <property type="entry name" value="PHOSPHAGEN_KINASE_C"/>
    <property type="match status" value="1"/>
</dbReference>
<comment type="caution">
    <text evidence="10">The sequence shown here is derived from an EMBL/GenBank/DDBJ whole genome shotgun (WGS) entry which is preliminary data.</text>
</comment>
<dbReference type="PANTHER" id="PTHR11547:SF38">
    <property type="entry name" value="ARGININE KINASE 1-RELATED"/>
    <property type="match status" value="1"/>
</dbReference>
<evidence type="ECO:0000256" key="5">
    <source>
        <dbReference type="ARBA" id="ARBA00051816"/>
    </source>
</evidence>
<keyword evidence="6" id="KW-0021">Allosteric enzyme</keyword>
<dbReference type="InterPro" id="IPR022414">
    <property type="entry name" value="ATP-guanido_PTrfase_cat"/>
</dbReference>
<comment type="catalytic activity">
    <reaction evidence="5 6">
        <text>L-arginyl-[protein] + ATP = N(omega)-phospho-L-arginyl-[protein] + ADP + H(+)</text>
        <dbReference type="Rhea" id="RHEA:43384"/>
        <dbReference type="Rhea" id="RHEA-COMP:10532"/>
        <dbReference type="Rhea" id="RHEA-COMP:10533"/>
        <dbReference type="ChEBI" id="CHEBI:15378"/>
        <dbReference type="ChEBI" id="CHEBI:29965"/>
        <dbReference type="ChEBI" id="CHEBI:30616"/>
        <dbReference type="ChEBI" id="CHEBI:83226"/>
        <dbReference type="ChEBI" id="CHEBI:456216"/>
        <dbReference type="EC" id="2.7.14.1"/>
    </reaction>
</comment>
<gene>
    <name evidence="6" type="primary">mcsB</name>
    <name evidence="10" type="ORF">Tfer_2991</name>
</gene>
<sequence>MSIEKTVSQPVSNWAKGDGPESDIVISSRIRLARNISGYAFPHTMSNQAADEILNAVRLAVDNDEVRQEFGPLEFVRLEELSPVERQILLEKHLISPQLLEDIKNRAVILSEDEFLSIMINEEDHLRIQLFLPGLQLEEAWQKANRVDDLLEKTLDYAFCEQRGYLTACPTNVGTGLRASVMLHLPALVIAGQINNIITAISQLGLAVRGYYGEGTKAVGHLFQISNQITLGQAEEEIIRNLLTVARQIINQERSARAALYKNNKSQLEDKIFRSLGILSYSRMITTEEALTMLSDVRLGIALGILDNLTQRDINELMMLIRPAFLQKMAAREMTAQERDTERARIIRLRMEKLKK</sequence>
<dbReference type="AlphaFoldDB" id="A0A0L6VZ41"/>
<dbReference type="NCBIfam" id="NF002194">
    <property type="entry name" value="PRK01059.1-4"/>
    <property type="match status" value="1"/>
</dbReference>
<feature type="binding site" evidence="6 7">
    <location>
        <position position="127"/>
    </location>
    <ligand>
        <name>ATP</name>
        <dbReference type="ChEBI" id="CHEBI:30616"/>
    </ligand>
</feature>
<dbReference type="GO" id="GO:0004111">
    <property type="term" value="F:creatine kinase activity"/>
    <property type="evidence" value="ECO:0007669"/>
    <property type="project" value="InterPro"/>
</dbReference>
<keyword evidence="4 6" id="KW-0067">ATP-binding</keyword>
<keyword evidence="2 6" id="KW-0547">Nucleotide-binding</keyword>